<organism evidence="2 3">
    <name type="scientific">Nocardioides marinquilinus</name>
    <dbReference type="NCBI Taxonomy" id="1210400"/>
    <lineage>
        <taxon>Bacteria</taxon>
        <taxon>Bacillati</taxon>
        <taxon>Actinomycetota</taxon>
        <taxon>Actinomycetes</taxon>
        <taxon>Propionibacteriales</taxon>
        <taxon>Nocardioidaceae</taxon>
        <taxon>Nocardioides</taxon>
    </lineage>
</organism>
<feature type="region of interest" description="Disordered" evidence="1">
    <location>
        <begin position="131"/>
        <end position="165"/>
    </location>
</feature>
<evidence type="ECO:0000313" key="3">
    <source>
        <dbReference type="Proteomes" id="UP001500221"/>
    </source>
</evidence>
<comment type="caution">
    <text evidence="2">The sequence shown here is derived from an EMBL/GenBank/DDBJ whole genome shotgun (WGS) entry which is preliminary data.</text>
</comment>
<evidence type="ECO:0000256" key="1">
    <source>
        <dbReference type="SAM" id="MobiDB-lite"/>
    </source>
</evidence>
<gene>
    <name evidence="2" type="ORF">GCM10023340_19520</name>
</gene>
<dbReference type="Proteomes" id="UP001500221">
    <property type="component" value="Unassembled WGS sequence"/>
</dbReference>
<accession>A0ABP9PIX0</accession>
<sequence>MSKGNRKRRKKAGLLPTPERCVARNRKGEPCKKYPIEGAVVCATHGGSAPQVRRKAQERIFMAQDGAASVLVRFMSDDKVPYAERRRCAEFLLTYENRNEVKVMIEPWQEDIEGILVMDEDDDIVDAEVVQPLPELSARPHDDEDRLPSLLDDPPNHQRHGPRLR</sequence>
<keyword evidence="3" id="KW-1185">Reference proteome</keyword>
<proteinExistence type="predicted"/>
<reference evidence="3" key="1">
    <citation type="journal article" date="2019" name="Int. J. Syst. Evol. Microbiol.">
        <title>The Global Catalogue of Microorganisms (GCM) 10K type strain sequencing project: providing services to taxonomists for standard genome sequencing and annotation.</title>
        <authorList>
            <consortium name="The Broad Institute Genomics Platform"/>
            <consortium name="The Broad Institute Genome Sequencing Center for Infectious Disease"/>
            <person name="Wu L."/>
            <person name="Ma J."/>
        </authorList>
    </citation>
    <scope>NUCLEOTIDE SEQUENCE [LARGE SCALE GENOMIC DNA]</scope>
    <source>
        <strain evidence="3">JCM 18459</strain>
    </source>
</reference>
<evidence type="ECO:0000313" key="2">
    <source>
        <dbReference type="EMBL" id="GAA5147304.1"/>
    </source>
</evidence>
<dbReference type="EMBL" id="BAABKG010000002">
    <property type="protein sequence ID" value="GAA5147304.1"/>
    <property type="molecule type" value="Genomic_DNA"/>
</dbReference>
<feature type="compositionally biased region" description="Basic and acidic residues" evidence="1">
    <location>
        <begin position="138"/>
        <end position="147"/>
    </location>
</feature>
<protein>
    <submittedName>
        <fullName evidence="2">Uncharacterized protein</fullName>
    </submittedName>
</protein>
<dbReference type="NCBIfam" id="NF041373">
    <property type="entry name" value="HGG_STG"/>
    <property type="match status" value="1"/>
</dbReference>
<dbReference type="InterPro" id="IPR047675">
    <property type="entry name" value="Putative_zinc-bd"/>
</dbReference>
<dbReference type="RefSeq" id="WP_345457611.1">
    <property type="nucleotide sequence ID" value="NZ_BAABKG010000002.1"/>
</dbReference>
<name>A0ABP9PIX0_9ACTN</name>